<dbReference type="AlphaFoldDB" id="E0XZI5"/>
<name>E0XZI5_9PROT</name>
<proteinExistence type="predicted"/>
<protein>
    <submittedName>
        <fullName evidence="2">Uncharacterized protein</fullName>
    </submittedName>
</protein>
<accession>E0XZI5</accession>
<evidence type="ECO:0000256" key="1">
    <source>
        <dbReference type="SAM" id="MobiDB-lite"/>
    </source>
</evidence>
<sequence length="54" mass="6109">MPSKLTHSHLPTNPSLIARSSRGGQEWHPEINPAVLDVFTYFVKQHIHHSKALP</sequence>
<feature type="region of interest" description="Disordered" evidence="1">
    <location>
        <begin position="1"/>
        <end position="25"/>
    </location>
</feature>
<dbReference type="EMBL" id="GU474933">
    <property type="protein sequence ID" value="ADI19826.1"/>
    <property type="molecule type" value="Genomic_DNA"/>
</dbReference>
<reference evidence="2" key="1">
    <citation type="journal article" date="2011" name="Environ. Microbiol.">
        <title>Time-series analyses of Monterey Bay coastal microbial picoplankton using a 'genome proxy' microarray.</title>
        <authorList>
            <person name="Rich V.I."/>
            <person name="Pham V.D."/>
            <person name="Eppley J."/>
            <person name="Shi Y."/>
            <person name="DeLong E.F."/>
        </authorList>
    </citation>
    <scope>NUCLEOTIDE SEQUENCE</scope>
</reference>
<organism evidence="2">
    <name type="scientific">uncultured alpha proteobacterium EB000_37G09</name>
    <dbReference type="NCBI Taxonomy" id="710792"/>
    <lineage>
        <taxon>Bacteria</taxon>
        <taxon>Pseudomonadati</taxon>
        <taxon>Pseudomonadota</taxon>
        <taxon>Alphaproteobacteria</taxon>
        <taxon>environmental samples</taxon>
    </lineage>
</organism>
<evidence type="ECO:0000313" key="2">
    <source>
        <dbReference type="EMBL" id="ADI19826.1"/>
    </source>
</evidence>